<keyword evidence="5" id="KW-0460">Magnesium</keyword>
<dbReference type="GO" id="GO:0006777">
    <property type="term" value="P:Mo-molybdopterin cofactor biosynthetic process"/>
    <property type="evidence" value="ECO:0007669"/>
    <property type="project" value="UniProtKB-KW"/>
</dbReference>
<evidence type="ECO:0000256" key="5">
    <source>
        <dbReference type="ARBA" id="ARBA00022842"/>
    </source>
</evidence>
<evidence type="ECO:0000256" key="1">
    <source>
        <dbReference type="ARBA" id="ARBA00022490"/>
    </source>
</evidence>
<protein>
    <submittedName>
        <fullName evidence="9">Molybdopterin-guanine dinucleotide biosynthesis protein A</fullName>
    </submittedName>
</protein>
<dbReference type="InterPro" id="IPR029044">
    <property type="entry name" value="Nucleotide-diphossugar_trans"/>
</dbReference>
<evidence type="ECO:0000256" key="2">
    <source>
        <dbReference type="ARBA" id="ARBA00022679"/>
    </source>
</evidence>
<sequence>MRGYGGRRPGAGIVPAGGASSRMGTAKASLDWHGAALLTRTVAVLGRAVDGPLVVVRAAGQELPELPPGTEVVDDPVPGLGPLPAIGAGLAAVAGRAQAAFVASVDLPLLHPAFVARVLDLRGDHDVALPEAFGHHQPLAAAYATALAPVIDGLTAAGQGRPPSLFDRVAVRRIGEQTLRSDPVLARLDPDLASLTNVNTPAELAAARARPLPAVRLVEGGVIRTVRARTAGELGRPVAVAGGTGPLPPWFPLVTGDELEGV</sequence>
<proteinExistence type="predicted"/>
<dbReference type="CDD" id="cd02503">
    <property type="entry name" value="MobA"/>
    <property type="match status" value="1"/>
</dbReference>
<dbReference type="RefSeq" id="WP_392701075.1">
    <property type="nucleotide sequence ID" value="NZ_JBICSI010000002.1"/>
</dbReference>
<keyword evidence="6" id="KW-0342">GTP-binding</keyword>
<dbReference type="AlphaFoldDB" id="A0AA44UKS0"/>
<dbReference type="Proteomes" id="UP000232453">
    <property type="component" value="Unassembled WGS sequence"/>
</dbReference>
<keyword evidence="4" id="KW-0547">Nucleotide-binding</keyword>
<gene>
    <name evidence="9" type="ORF">ATL51_0876</name>
</gene>
<dbReference type="Gene3D" id="3.90.550.10">
    <property type="entry name" value="Spore Coat Polysaccharide Biosynthesis Protein SpsA, Chain A"/>
    <property type="match status" value="1"/>
</dbReference>
<dbReference type="PANTHER" id="PTHR19136">
    <property type="entry name" value="MOLYBDENUM COFACTOR GUANYLYLTRANSFERASE"/>
    <property type="match status" value="1"/>
</dbReference>
<feature type="domain" description="MobA-like NTP transferase" evidence="8">
    <location>
        <begin position="12"/>
        <end position="159"/>
    </location>
</feature>
<dbReference type="PANTHER" id="PTHR19136:SF81">
    <property type="entry name" value="MOLYBDENUM COFACTOR GUANYLYLTRANSFERASE"/>
    <property type="match status" value="1"/>
</dbReference>
<dbReference type="GO" id="GO:0046872">
    <property type="term" value="F:metal ion binding"/>
    <property type="evidence" value="ECO:0007669"/>
    <property type="project" value="UniProtKB-KW"/>
</dbReference>
<evidence type="ECO:0000313" key="9">
    <source>
        <dbReference type="EMBL" id="PKB29247.1"/>
    </source>
</evidence>
<evidence type="ECO:0000256" key="6">
    <source>
        <dbReference type="ARBA" id="ARBA00023134"/>
    </source>
</evidence>
<keyword evidence="1" id="KW-0963">Cytoplasm</keyword>
<evidence type="ECO:0000256" key="4">
    <source>
        <dbReference type="ARBA" id="ARBA00022741"/>
    </source>
</evidence>
<reference evidence="9 10" key="1">
    <citation type="submission" date="2017-11" db="EMBL/GenBank/DDBJ databases">
        <title>Sequencing the genomes of 1000 actinobacteria strains.</title>
        <authorList>
            <person name="Klenk H.-P."/>
        </authorList>
    </citation>
    <scope>NUCLEOTIDE SEQUENCE [LARGE SCALE GENOMIC DNA]</scope>
    <source>
        <strain evidence="9 10">DSM 44104</strain>
    </source>
</reference>
<dbReference type="Pfam" id="PF12804">
    <property type="entry name" value="NTP_transf_3"/>
    <property type="match status" value="1"/>
</dbReference>
<keyword evidence="7" id="KW-0501">Molybdenum cofactor biosynthesis</keyword>
<dbReference type="InterPro" id="IPR013482">
    <property type="entry name" value="Molybde_CF_guanTrfase"/>
</dbReference>
<comment type="caution">
    <text evidence="9">The sequence shown here is derived from an EMBL/GenBank/DDBJ whole genome shotgun (WGS) entry which is preliminary data.</text>
</comment>
<evidence type="ECO:0000256" key="3">
    <source>
        <dbReference type="ARBA" id="ARBA00022723"/>
    </source>
</evidence>
<dbReference type="EMBL" id="PHUJ01000003">
    <property type="protein sequence ID" value="PKB29247.1"/>
    <property type="molecule type" value="Genomic_DNA"/>
</dbReference>
<organism evidence="9 10">
    <name type="scientific">Pseudonocardia alni</name>
    <name type="common">Amycolata alni</name>
    <dbReference type="NCBI Taxonomy" id="33907"/>
    <lineage>
        <taxon>Bacteria</taxon>
        <taxon>Bacillati</taxon>
        <taxon>Actinomycetota</taxon>
        <taxon>Actinomycetes</taxon>
        <taxon>Pseudonocardiales</taxon>
        <taxon>Pseudonocardiaceae</taxon>
        <taxon>Pseudonocardia</taxon>
    </lineage>
</organism>
<dbReference type="SUPFAM" id="SSF53448">
    <property type="entry name" value="Nucleotide-diphospho-sugar transferases"/>
    <property type="match status" value="1"/>
</dbReference>
<accession>A0AA44UKS0</accession>
<keyword evidence="3" id="KW-0479">Metal-binding</keyword>
<dbReference type="GO" id="GO:0016779">
    <property type="term" value="F:nucleotidyltransferase activity"/>
    <property type="evidence" value="ECO:0007669"/>
    <property type="project" value="UniProtKB-ARBA"/>
</dbReference>
<evidence type="ECO:0000313" key="10">
    <source>
        <dbReference type="Proteomes" id="UP000232453"/>
    </source>
</evidence>
<evidence type="ECO:0000256" key="7">
    <source>
        <dbReference type="ARBA" id="ARBA00023150"/>
    </source>
</evidence>
<keyword evidence="2" id="KW-0808">Transferase</keyword>
<dbReference type="InterPro" id="IPR025877">
    <property type="entry name" value="MobA-like_NTP_Trfase"/>
</dbReference>
<evidence type="ECO:0000259" key="8">
    <source>
        <dbReference type="Pfam" id="PF12804"/>
    </source>
</evidence>
<dbReference type="GO" id="GO:0005525">
    <property type="term" value="F:GTP binding"/>
    <property type="evidence" value="ECO:0007669"/>
    <property type="project" value="UniProtKB-KW"/>
</dbReference>
<name>A0AA44UKS0_PSEA5</name>